<evidence type="ECO:0000259" key="1">
    <source>
        <dbReference type="Pfam" id="PF00535"/>
    </source>
</evidence>
<dbReference type="PANTHER" id="PTHR43179:SF7">
    <property type="entry name" value="RHAMNOSYLTRANSFERASE WBBL"/>
    <property type="match status" value="1"/>
</dbReference>
<dbReference type="PANTHER" id="PTHR43179">
    <property type="entry name" value="RHAMNOSYLTRANSFERASE WBBL"/>
    <property type="match status" value="1"/>
</dbReference>
<proteinExistence type="predicted"/>
<name>A0A2X1CLJ9_BREVE</name>
<dbReference type="Gene3D" id="3.90.550.10">
    <property type="entry name" value="Spore Coat Polysaccharide Biosynthesis Protein SpsA, Chain A"/>
    <property type="match status" value="1"/>
</dbReference>
<dbReference type="Pfam" id="PF00535">
    <property type="entry name" value="Glycos_transf_2"/>
    <property type="match status" value="1"/>
</dbReference>
<feature type="domain" description="Glycosyltransferase 2-like" evidence="1">
    <location>
        <begin position="551"/>
        <end position="675"/>
    </location>
</feature>
<dbReference type="Proteomes" id="UP000251186">
    <property type="component" value="Unassembled WGS sequence"/>
</dbReference>
<dbReference type="CDD" id="cd04186">
    <property type="entry name" value="GT_2_like_c"/>
    <property type="match status" value="1"/>
</dbReference>
<gene>
    <name evidence="2" type="ORF">NCTC11166_02505</name>
</gene>
<protein>
    <submittedName>
        <fullName evidence="2">Predicted pyridoxal phosphate-dependent enzyme apparently involved in regulation of cell wall biogenesis</fullName>
    </submittedName>
</protein>
<dbReference type="InterPro" id="IPR029044">
    <property type="entry name" value="Nucleotide-diphossugar_trans"/>
</dbReference>
<evidence type="ECO:0000313" key="2">
    <source>
        <dbReference type="EMBL" id="SPU55111.1"/>
    </source>
</evidence>
<dbReference type="AlphaFoldDB" id="A0A2X1CLJ9"/>
<dbReference type="RefSeq" id="WP_112863151.1">
    <property type="nucleotide sequence ID" value="NZ_UAQP01000014.1"/>
</dbReference>
<reference evidence="2 3" key="1">
    <citation type="submission" date="2018-06" db="EMBL/GenBank/DDBJ databases">
        <authorList>
            <consortium name="Pathogen Informatics"/>
            <person name="Doyle S."/>
        </authorList>
    </citation>
    <scope>NUCLEOTIDE SEQUENCE [LARGE SCALE GENOMIC DNA]</scope>
    <source>
        <strain evidence="2 3">NCTC11166</strain>
    </source>
</reference>
<dbReference type="SUPFAM" id="SSF53448">
    <property type="entry name" value="Nucleotide-diphospho-sugar transferases"/>
    <property type="match status" value="2"/>
</dbReference>
<evidence type="ECO:0000313" key="3">
    <source>
        <dbReference type="Proteomes" id="UP000251186"/>
    </source>
</evidence>
<dbReference type="EMBL" id="UAQP01000014">
    <property type="protein sequence ID" value="SPU55111.1"/>
    <property type="molecule type" value="Genomic_DNA"/>
</dbReference>
<organism evidence="2 3">
    <name type="scientific">Brevundimonas vesicularis</name>
    <name type="common">Pseudomonas vesicularis</name>
    <dbReference type="NCBI Taxonomy" id="41276"/>
    <lineage>
        <taxon>Bacteria</taxon>
        <taxon>Pseudomonadati</taxon>
        <taxon>Pseudomonadota</taxon>
        <taxon>Alphaproteobacteria</taxon>
        <taxon>Caulobacterales</taxon>
        <taxon>Caulobacteraceae</taxon>
        <taxon>Brevundimonas</taxon>
    </lineage>
</organism>
<dbReference type="InterPro" id="IPR001173">
    <property type="entry name" value="Glyco_trans_2-like"/>
</dbReference>
<sequence length="828" mass="91419">MHCEKSRGEHARATQEDVVAIYAFVLGRTPDEAAVQAFIGHDLPFVIGIFFDGPEFRDRVSSHLAERRLPAGGLVAEDVPAWVRAWLADRLPVEKAAADRLREEIFWPALYQTLFTDPNFQAWSGLSPARPFTSDAWDGLTYITDNAGLFRRTAEVESIDADWVQGWAVDRQAFDRALRVELWVEGRFVSSAIAGGFRRDLQDRFGGSGAFEFRLPHTGFPNRYTASLEIRDAETGRSLATATQTGLPNGPEAYDALVSEVRKMRDSLERIQSALPTAISRLGFPLSAYGEYASTYGCAEGAEMSGGERRRFLVSLMAKGAGPDEIEDAVRSVLDQTHRHWTLEVGGLDAHGEQHLRSRRFRLSGMGFPSAQISATGEHADQTYDICLIMSANSVLAPTALASFSSAFEDEAIMAAYADSDVFVPGGEAALRHDPQLRPDFDLDLLCQWPYVGDCVAFRAGKAPAELGDRLVPAATVLRLAQEGARIAHIPAVLTSHRARPSVDAELWRNHVRSSLSDASEVSIELGQDLFGADVEGAVRIKRQPSSRAVSVIVPTHNALELLKPCLDSVLRSAQDNSVAVDLIVIDHASDDSETRAYLDKLREQNLIRVLPYDGPFNWALMNNLAVEQALGEVLVFLNNDTVVISPDWLDELASQAERPDVGCVGARLLYEDGSLQHAGFIARDREANFLIHDGVGAPAANPGYMGRHALTHQAVAVTGACMAIQTSKFLALGGFDAAHFPVEGNDVDLCLRAWSKGLKTLYDPHFSLYHLESKSRGFSRDGERLKVAEAAGRLLWRRWGERFRRDPFFNPRFDREARPFTRLRPWP</sequence>
<accession>A0A2X1CLJ9</accession>